<dbReference type="GO" id="GO:0004826">
    <property type="term" value="F:phenylalanine-tRNA ligase activity"/>
    <property type="evidence" value="ECO:0007669"/>
    <property type="project" value="InterPro"/>
</dbReference>
<dbReference type="InterPro" id="IPR005146">
    <property type="entry name" value="B3/B4_tRNA-bd"/>
</dbReference>
<sequence length="240" mass="26433">MAAFQYSISPQVFSTFPGYVRGVLVFDQLRNDCVKSDIAQLLREAEQQARDGLPGNVAEMPAVVAWRTAYRSFGAKPAEHRSSIEALLRRVVKGDEIPSINTLVDIGNIVSLRHGLPAGMHPLPLGGFDVELRPARDGDVFITSEGHEPEAVPAGEIVFANQTDVLTRRWTWRQSVTTRTLAETTRVFFNIDGLPPTGMDEVRHAMQDAQNLVTKYCGGRLVASVLIDEQATSFRTLVEG</sequence>
<proteinExistence type="predicted"/>
<accession>A0AAE4C026</accession>
<dbReference type="GO" id="GO:0003723">
    <property type="term" value="F:RNA binding"/>
    <property type="evidence" value="ECO:0007669"/>
    <property type="project" value="InterPro"/>
</dbReference>
<name>A0AAE4C026_VARPD</name>
<evidence type="ECO:0000313" key="3">
    <source>
        <dbReference type="Proteomes" id="UP001184828"/>
    </source>
</evidence>
<dbReference type="Gene3D" id="3.50.40.10">
    <property type="entry name" value="Phenylalanyl-trna Synthetase, Chain B, domain 3"/>
    <property type="match status" value="1"/>
</dbReference>
<evidence type="ECO:0000313" key="2">
    <source>
        <dbReference type="EMBL" id="MDR6428030.1"/>
    </source>
</evidence>
<dbReference type="Pfam" id="PF03483">
    <property type="entry name" value="B3_4"/>
    <property type="match status" value="1"/>
</dbReference>
<dbReference type="EMBL" id="JAVDQZ010000006">
    <property type="protein sequence ID" value="MDR6428030.1"/>
    <property type="molecule type" value="Genomic_DNA"/>
</dbReference>
<dbReference type="PANTHER" id="PTHR39209:SF2">
    <property type="entry name" value="CYTOPLASMIC PROTEIN"/>
    <property type="match status" value="1"/>
</dbReference>
<dbReference type="PANTHER" id="PTHR39209">
    <property type="match status" value="1"/>
</dbReference>
<feature type="domain" description="B3/B4 tRNA-binding" evidence="1">
    <location>
        <begin position="64"/>
        <end position="218"/>
    </location>
</feature>
<organism evidence="2 3">
    <name type="scientific">Variovorax paradoxus</name>
    <dbReference type="NCBI Taxonomy" id="34073"/>
    <lineage>
        <taxon>Bacteria</taxon>
        <taxon>Pseudomonadati</taxon>
        <taxon>Pseudomonadota</taxon>
        <taxon>Betaproteobacteria</taxon>
        <taxon>Burkholderiales</taxon>
        <taxon>Comamonadaceae</taxon>
        <taxon>Variovorax</taxon>
    </lineage>
</organism>
<dbReference type="SMART" id="SM00873">
    <property type="entry name" value="B3_4"/>
    <property type="match status" value="1"/>
</dbReference>
<evidence type="ECO:0000259" key="1">
    <source>
        <dbReference type="SMART" id="SM00873"/>
    </source>
</evidence>
<dbReference type="AlphaFoldDB" id="A0AAE4C026"/>
<dbReference type="SUPFAM" id="SSF56037">
    <property type="entry name" value="PheT/TilS domain"/>
    <property type="match status" value="1"/>
</dbReference>
<dbReference type="Proteomes" id="UP001184828">
    <property type="component" value="Unassembled WGS sequence"/>
</dbReference>
<protein>
    <submittedName>
        <fullName evidence="2">DNA/RNA-binding domain of Phe-tRNA-synthetase-like protein</fullName>
    </submittedName>
</protein>
<gene>
    <name evidence="2" type="ORF">J2738_004185</name>
</gene>
<dbReference type="RefSeq" id="WP_309928927.1">
    <property type="nucleotide sequence ID" value="NZ_JAVDQZ010000006.1"/>
</dbReference>
<comment type="caution">
    <text evidence="2">The sequence shown here is derived from an EMBL/GenBank/DDBJ whole genome shotgun (WGS) entry which is preliminary data.</text>
</comment>
<dbReference type="InterPro" id="IPR020825">
    <property type="entry name" value="Phe-tRNA_synthase-like_B3/B4"/>
</dbReference>
<reference evidence="2" key="1">
    <citation type="submission" date="2023-07" db="EMBL/GenBank/DDBJ databases">
        <title>Sorghum-associated microbial communities from plants grown in Nebraska, USA.</title>
        <authorList>
            <person name="Schachtman D."/>
        </authorList>
    </citation>
    <scope>NUCLEOTIDE SEQUENCE</scope>
    <source>
        <strain evidence="2">DS2114</strain>
    </source>
</reference>